<evidence type="ECO:0000313" key="2">
    <source>
        <dbReference type="Proteomes" id="UP000281553"/>
    </source>
</evidence>
<protein>
    <recommendedName>
        <fullName evidence="3">Receptor ligand binding region domain-containing protein</fullName>
    </recommendedName>
</protein>
<sequence>MEDTHLALEDTHLAVRLEPLTWHVARALVDFLQAFSWNIALVVYNTNVPGSQLLVNELKYLQEERDIQDHPNHFQYVCFSSSHITFFMRKFSPNF</sequence>
<keyword evidence="2" id="KW-1185">Reference proteome</keyword>
<organism evidence="1 2">
    <name type="scientific">Dibothriocephalus latus</name>
    <name type="common">Fish tapeworm</name>
    <name type="synonym">Diphyllobothrium latum</name>
    <dbReference type="NCBI Taxonomy" id="60516"/>
    <lineage>
        <taxon>Eukaryota</taxon>
        <taxon>Metazoa</taxon>
        <taxon>Spiralia</taxon>
        <taxon>Lophotrochozoa</taxon>
        <taxon>Platyhelminthes</taxon>
        <taxon>Cestoda</taxon>
        <taxon>Eucestoda</taxon>
        <taxon>Diphyllobothriidea</taxon>
        <taxon>Diphyllobothriidae</taxon>
        <taxon>Dibothriocephalus</taxon>
    </lineage>
</organism>
<dbReference type="OrthoDB" id="6257778at2759"/>
<dbReference type="Proteomes" id="UP000281553">
    <property type="component" value="Unassembled WGS sequence"/>
</dbReference>
<evidence type="ECO:0008006" key="3">
    <source>
        <dbReference type="Google" id="ProtNLM"/>
    </source>
</evidence>
<proteinExistence type="predicted"/>
<dbReference type="EMBL" id="UYRU01095932">
    <property type="protein sequence ID" value="VDN39578.1"/>
    <property type="molecule type" value="Genomic_DNA"/>
</dbReference>
<reference evidence="1 2" key="1">
    <citation type="submission" date="2018-11" db="EMBL/GenBank/DDBJ databases">
        <authorList>
            <consortium name="Pathogen Informatics"/>
        </authorList>
    </citation>
    <scope>NUCLEOTIDE SEQUENCE [LARGE SCALE GENOMIC DNA]</scope>
</reference>
<evidence type="ECO:0000313" key="1">
    <source>
        <dbReference type="EMBL" id="VDN39578.1"/>
    </source>
</evidence>
<accession>A0A3P7NUE6</accession>
<dbReference type="AlphaFoldDB" id="A0A3P7NUE6"/>
<name>A0A3P7NUE6_DIBLA</name>
<gene>
    <name evidence="1" type="ORF">DILT_LOCUS17937</name>
</gene>